<name>A0A8H2VPQ5_9HELO</name>
<gene>
    <name evidence="1" type="ORF">SCLTRI_LOCUS2111</name>
</gene>
<evidence type="ECO:0000313" key="1">
    <source>
        <dbReference type="EMBL" id="CAD6442319.1"/>
    </source>
</evidence>
<organism evidence="1 2">
    <name type="scientific">Sclerotinia trifoliorum</name>
    <dbReference type="NCBI Taxonomy" id="28548"/>
    <lineage>
        <taxon>Eukaryota</taxon>
        <taxon>Fungi</taxon>
        <taxon>Dikarya</taxon>
        <taxon>Ascomycota</taxon>
        <taxon>Pezizomycotina</taxon>
        <taxon>Leotiomycetes</taxon>
        <taxon>Helotiales</taxon>
        <taxon>Sclerotiniaceae</taxon>
        <taxon>Sclerotinia</taxon>
    </lineage>
</organism>
<reference evidence="1" key="1">
    <citation type="submission" date="2020-10" db="EMBL/GenBank/DDBJ databases">
        <authorList>
            <person name="Kusch S."/>
        </authorList>
    </citation>
    <scope>NUCLEOTIDE SEQUENCE</scope>
    <source>
        <strain evidence="1">SwB9</strain>
    </source>
</reference>
<dbReference type="Proteomes" id="UP000624404">
    <property type="component" value="Unassembled WGS sequence"/>
</dbReference>
<sequence length="113" mass="13062">MTACGWKHKTGCNDDIKEMALCSDYFTKLCKGEDPFQNSRASPSSNLDPASNWEIDLKDRYWIPINKKTGEHVTAEEIKEGREWEARNARRTPNERQKVFRVSRDELCVLPDG</sequence>
<accession>A0A8H2VPQ5</accession>
<comment type="caution">
    <text evidence="1">The sequence shown here is derived from an EMBL/GenBank/DDBJ whole genome shotgun (WGS) entry which is preliminary data.</text>
</comment>
<evidence type="ECO:0000313" key="2">
    <source>
        <dbReference type="Proteomes" id="UP000624404"/>
    </source>
</evidence>
<dbReference type="EMBL" id="CAJHIA010000007">
    <property type="protein sequence ID" value="CAD6442319.1"/>
    <property type="molecule type" value="Genomic_DNA"/>
</dbReference>
<dbReference type="AlphaFoldDB" id="A0A8H2VPQ5"/>
<keyword evidence="2" id="KW-1185">Reference proteome</keyword>
<protein>
    <submittedName>
        <fullName evidence="1">Ae967b63-f7c8-4a2e-874f-7c1cc538a112</fullName>
    </submittedName>
</protein>
<proteinExistence type="predicted"/>